<organism evidence="3 4">
    <name type="scientific">Halosegnis marinus</name>
    <dbReference type="NCBI Taxonomy" id="3034023"/>
    <lineage>
        <taxon>Archaea</taxon>
        <taxon>Methanobacteriati</taxon>
        <taxon>Methanobacteriota</taxon>
        <taxon>Stenosarchaea group</taxon>
        <taxon>Halobacteria</taxon>
        <taxon>Halobacteriales</taxon>
        <taxon>Natronomonadaceae</taxon>
        <taxon>Halosegnis</taxon>
    </lineage>
</organism>
<evidence type="ECO:0000259" key="2">
    <source>
        <dbReference type="Pfam" id="PF13480"/>
    </source>
</evidence>
<dbReference type="EMBL" id="JBHTAP010000001">
    <property type="protein sequence ID" value="MFC7236118.1"/>
    <property type="molecule type" value="Genomic_DNA"/>
</dbReference>
<gene>
    <name evidence="3" type="ORF">ACFQJ4_12400</name>
</gene>
<evidence type="ECO:0000313" key="4">
    <source>
        <dbReference type="Proteomes" id="UP001596398"/>
    </source>
</evidence>
<feature type="domain" description="BioF2-like acetyltransferase" evidence="2">
    <location>
        <begin position="162"/>
        <end position="302"/>
    </location>
</feature>
<dbReference type="PANTHER" id="PTHR36174">
    <property type="entry name" value="LIPID II:GLYCINE GLYCYLTRANSFERASE"/>
    <property type="match status" value="1"/>
</dbReference>
<dbReference type="Proteomes" id="UP001596398">
    <property type="component" value="Unassembled WGS sequence"/>
</dbReference>
<name>A0ABD5ZRR4_9EURY</name>
<keyword evidence="4" id="KW-1185">Reference proteome</keyword>
<keyword evidence="3" id="KW-0012">Acyltransferase</keyword>
<comment type="caution">
    <text evidence="3">The sequence shown here is derived from an EMBL/GenBank/DDBJ whole genome shotgun (WGS) entry which is preliminary data.</text>
</comment>
<evidence type="ECO:0000313" key="3">
    <source>
        <dbReference type="EMBL" id="MFC7236118.1"/>
    </source>
</evidence>
<keyword evidence="3" id="KW-0808">Transferase</keyword>
<dbReference type="Pfam" id="PF13480">
    <property type="entry name" value="Acetyltransf_6"/>
    <property type="match status" value="1"/>
</dbReference>
<dbReference type="GeneID" id="79267824"/>
<dbReference type="EC" id="2.3.1.-" evidence="3"/>
<sequence length="334" mass="36920">MDVRPITMDEWRAALPDTGTEPFHTPEALGVLDDHADADLELYAGFNGDRAVALLPVFVSEPAVGRAVTSPPPGFGVPRLGPVLNPASPKRRKREKRNAEFTEGVLDALGVDRSGTLFRMVTATGYPDPRPYTWAGLDTAPAFTYQLDTADRSTDEVRAGFSKSLRREIGDAEELDIAVTVEGVEAARAVYDATAERYAEQDREFALDWPYVRDLVEALGERARVYVVRDGDGEFLAGVTVLYSDELAYFWQGGVRTVYEGVSVNSLLHWRIVADLVAEPPLDTLRGYDLMGANTERLCRYKSKFGASLVPYYRVESAGRSMDVAKRVYNLVGR</sequence>
<proteinExistence type="predicted"/>
<evidence type="ECO:0000256" key="1">
    <source>
        <dbReference type="SAM" id="MobiDB-lite"/>
    </source>
</evidence>
<dbReference type="GO" id="GO:0016746">
    <property type="term" value="F:acyltransferase activity"/>
    <property type="evidence" value="ECO:0007669"/>
    <property type="project" value="UniProtKB-KW"/>
</dbReference>
<dbReference type="Gene3D" id="3.40.630.30">
    <property type="match status" value="1"/>
</dbReference>
<protein>
    <submittedName>
        <fullName evidence="3">GNAT family N-acetyltransferase</fullName>
        <ecNumber evidence="3">2.3.1.-</ecNumber>
    </submittedName>
</protein>
<dbReference type="InterPro" id="IPR050644">
    <property type="entry name" value="PG_Glycine_Bridge_Synth"/>
</dbReference>
<dbReference type="RefSeq" id="WP_276234269.1">
    <property type="nucleotide sequence ID" value="NZ_CP119802.1"/>
</dbReference>
<dbReference type="InterPro" id="IPR038740">
    <property type="entry name" value="BioF2-like_GNAT_dom"/>
</dbReference>
<feature type="region of interest" description="Disordered" evidence="1">
    <location>
        <begin position="79"/>
        <end position="98"/>
    </location>
</feature>
<dbReference type="InterPro" id="IPR016181">
    <property type="entry name" value="Acyl_CoA_acyltransferase"/>
</dbReference>
<reference evidence="3 4" key="1">
    <citation type="journal article" date="2019" name="Int. J. Syst. Evol. Microbiol.">
        <title>The Global Catalogue of Microorganisms (GCM) 10K type strain sequencing project: providing services to taxonomists for standard genome sequencing and annotation.</title>
        <authorList>
            <consortium name="The Broad Institute Genomics Platform"/>
            <consortium name="The Broad Institute Genome Sequencing Center for Infectious Disease"/>
            <person name="Wu L."/>
            <person name="Ma J."/>
        </authorList>
    </citation>
    <scope>NUCLEOTIDE SEQUENCE [LARGE SCALE GENOMIC DNA]</scope>
    <source>
        <strain evidence="3 4">DT85</strain>
    </source>
</reference>
<dbReference type="PANTHER" id="PTHR36174:SF1">
    <property type="entry name" value="LIPID II:GLYCINE GLYCYLTRANSFERASE"/>
    <property type="match status" value="1"/>
</dbReference>
<accession>A0ABD5ZRR4</accession>
<dbReference type="AlphaFoldDB" id="A0ABD5ZRR4"/>
<dbReference type="SUPFAM" id="SSF55729">
    <property type="entry name" value="Acyl-CoA N-acyltransferases (Nat)"/>
    <property type="match status" value="1"/>
</dbReference>